<evidence type="ECO:0000313" key="5">
    <source>
        <dbReference type="EMBL" id="RKR75726.1"/>
    </source>
</evidence>
<dbReference type="InterPro" id="IPR036388">
    <property type="entry name" value="WH-like_DNA-bd_sf"/>
</dbReference>
<evidence type="ECO:0000256" key="2">
    <source>
        <dbReference type="ARBA" id="ARBA00023125"/>
    </source>
</evidence>
<dbReference type="SUPFAM" id="SSF46785">
    <property type="entry name" value="Winged helix' DNA-binding domain"/>
    <property type="match status" value="1"/>
</dbReference>
<dbReference type="Pfam" id="PF00392">
    <property type="entry name" value="GntR"/>
    <property type="match status" value="1"/>
</dbReference>
<keyword evidence="3" id="KW-0804">Transcription</keyword>
<sequence>MPVPVPKSESPAPRRLLRDVVFDKMLAAIADGTLELGERLNDDELVRWLGVSRTPVREAIAKLADFGLVDIEANRYTRIISPSLEDFADTTATAFDVWAVVTRRGIPLLSAAEANEVTSLISTVKRSSSGEIRTDAIANFGTAMKIIAAASSSPSVLRLLETVSDRATLLIGLATRQVSFGVAPALLQGLSDAVAARDGKAAAEVLLSTHDTVGDYVAAVGAAGVFPEKRAL</sequence>
<keyword evidence="6" id="KW-1185">Reference proteome</keyword>
<dbReference type="GO" id="GO:0003677">
    <property type="term" value="F:DNA binding"/>
    <property type="evidence" value="ECO:0007669"/>
    <property type="project" value="UniProtKB-KW"/>
</dbReference>
<name>A0A495IKQ1_9MICO</name>
<dbReference type="GO" id="GO:0003700">
    <property type="term" value="F:DNA-binding transcription factor activity"/>
    <property type="evidence" value="ECO:0007669"/>
    <property type="project" value="InterPro"/>
</dbReference>
<evidence type="ECO:0000256" key="1">
    <source>
        <dbReference type="ARBA" id="ARBA00023015"/>
    </source>
</evidence>
<dbReference type="EMBL" id="RBKS01000001">
    <property type="protein sequence ID" value="RKR75726.1"/>
    <property type="molecule type" value="Genomic_DNA"/>
</dbReference>
<comment type="caution">
    <text evidence="5">The sequence shown here is derived from an EMBL/GenBank/DDBJ whole genome shotgun (WGS) entry which is preliminary data.</text>
</comment>
<dbReference type="SMART" id="SM00345">
    <property type="entry name" value="HTH_GNTR"/>
    <property type="match status" value="1"/>
</dbReference>
<dbReference type="PANTHER" id="PTHR43537:SF5">
    <property type="entry name" value="UXU OPERON TRANSCRIPTIONAL REGULATOR"/>
    <property type="match status" value="1"/>
</dbReference>
<dbReference type="AlphaFoldDB" id="A0A495IKQ1"/>
<dbReference type="RefSeq" id="WP_121370490.1">
    <property type="nucleotide sequence ID" value="NZ_RBKS01000001.1"/>
</dbReference>
<evidence type="ECO:0000259" key="4">
    <source>
        <dbReference type="PROSITE" id="PS50949"/>
    </source>
</evidence>
<keyword evidence="1" id="KW-0805">Transcription regulation</keyword>
<dbReference type="Gene3D" id="1.10.10.10">
    <property type="entry name" value="Winged helix-like DNA-binding domain superfamily/Winged helix DNA-binding domain"/>
    <property type="match status" value="1"/>
</dbReference>
<accession>A0A495IKQ1</accession>
<gene>
    <name evidence="5" type="ORF">C8E83_2879</name>
</gene>
<keyword evidence="2 5" id="KW-0238">DNA-binding</keyword>
<dbReference type="InterPro" id="IPR036390">
    <property type="entry name" value="WH_DNA-bd_sf"/>
</dbReference>
<organism evidence="5 6">
    <name type="scientific">Frondihabitans australicus</name>
    <dbReference type="NCBI Taxonomy" id="386892"/>
    <lineage>
        <taxon>Bacteria</taxon>
        <taxon>Bacillati</taxon>
        <taxon>Actinomycetota</taxon>
        <taxon>Actinomycetes</taxon>
        <taxon>Micrococcales</taxon>
        <taxon>Microbacteriaceae</taxon>
        <taxon>Frondihabitans</taxon>
    </lineage>
</organism>
<dbReference type="InterPro" id="IPR000524">
    <property type="entry name" value="Tscrpt_reg_HTH_GntR"/>
</dbReference>
<evidence type="ECO:0000313" key="6">
    <source>
        <dbReference type="Proteomes" id="UP000280008"/>
    </source>
</evidence>
<proteinExistence type="predicted"/>
<dbReference type="PANTHER" id="PTHR43537">
    <property type="entry name" value="TRANSCRIPTIONAL REGULATOR, GNTR FAMILY"/>
    <property type="match status" value="1"/>
</dbReference>
<feature type="domain" description="HTH gntR-type" evidence="4">
    <location>
        <begin position="15"/>
        <end position="82"/>
    </location>
</feature>
<protein>
    <submittedName>
        <fullName evidence="5">DNA-binding GntR family transcriptional regulator</fullName>
    </submittedName>
</protein>
<reference evidence="5 6" key="1">
    <citation type="submission" date="2018-10" db="EMBL/GenBank/DDBJ databases">
        <title>Sequencing the genomes of 1000 actinobacteria strains.</title>
        <authorList>
            <person name="Klenk H.-P."/>
        </authorList>
    </citation>
    <scope>NUCLEOTIDE SEQUENCE [LARGE SCALE GENOMIC DNA]</scope>
    <source>
        <strain evidence="5 6">DSM 17894</strain>
    </source>
</reference>
<dbReference type="Proteomes" id="UP000280008">
    <property type="component" value="Unassembled WGS sequence"/>
</dbReference>
<evidence type="ECO:0000256" key="3">
    <source>
        <dbReference type="ARBA" id="ARBA00023163"/>
    </source>
</evidence>
<dbReference type="PROSITE" id="PS50949">
    <property type="entry name" value="HTH_GNTR"/>
    <property type="match status" value="1"/>
</dbReference>
<dbReference type="OrthoDB" id="8680240at2"/>